<protein>
    <submittedName>
        <fullName evidence="1">Uncharacterized protein</fullName>
    </submittedName>
</protein>
<accession>A0AAE8SIZ7</accession>
<reference evidence="1" key="1">
    <citation type="submission" date="2018-03" db="EMBL/GenBank/DDBJ databases">
        <authorList>
            <person name="Guldener U."/>
        </authorList>
    </citation>
    <scope>NUCLEOTIDE SEQUENCE</scope>
</reference>
<proteinExistence type="predicted"/>
<comment type="caution">
    <text evidence="1">The sequence shown here is derived from an EMBL/GenBank/DDBJ whole genome shotgun (WGS) entry which is preliminary data.</text>
</comment>
<name>A0AAE8SIZ7_9HYPO</name>
<organism evidence="1 2">
    <name type="scientific">Fusarium torulosum</name>
    <dbReference type="NCBI Taxonomy" id="33205"/>
    <lineage>
        <taxon>Eukaryota</taxon>
        <taxon>Fungi</taxon>
        <taxon>Dikarya</taxon>
        <taxon>Ascomycota</taxon>
        <taxon>Pezizomycotina</taxon>
        <taxon>Sordariomycetes</taxon>
        <taxon>Hypocreomycetidae</taxon>
        <taxon>Hypocreales</taxon>
        <taxon>Nectriaceae</taxon>
        <taxon>Fusarium</taxon>
    </lineage>
</organism>
<dbReference type="AlphaFoldDB" id="A0AAE8SIZ7"/>
<sequence length="81" mass="9076">MTLTYLPAVAQKATYTHLIYKNQISMLSKLPDALDTIYGKGNYELEIMTSPFIKLTTSIPQDPTCKLRSMGVMSQAIKIYA</sequence>
<evidence type="ECO:0000313" key="2">
    <source>
        <dbReference type="Proteomes" id="UP001187734"/>
    </source>
</evidence>
<evidence type="ECO:0000313" key="1">
    <source>
        <dbReference type="EMBL" id="SPJ79043.1"/>
    </source>
</evidence>
<keyword evidence="2" id="KW-1185">Reference proteome</keyword>
<dbReference type="Proteomes" id="UP001187734">
    <property type="component" value="Unassembled WGS sequence"/>
</dbReference>
<dbReference type="EMBL" id="ONZP01000251">
    <property type="protein sequence ID" value="SPJ79043.1"/>
    <property type="molecule type" value="Genomic_DNA"/>
</dbReference>
<gene>
    <name evidence="1" type="ORF">FTOL_07434</name>
</gene>